<dbReference type="EMBL" id="OBEG01000004">
    <property type="protein sequence ID" value="SNY87303.1"/>
    <property type="molecule type" value="Genomic_DNA"/>
</dbReference>
<dbReference type="STRING" id="1379680.GCA_001612615_03492"/>
<dbReference type="Proteomes" id="UP000219565">
    <property type="component" value="Unassembled WGS sequence"/>
</dbReference>
<gene>
    <name evidence="2" type="ORF">SAMN04244553_4245</name>
</gene>
<dbReference type="RefSeq" id="WP_097246330.1">
    <property type="nucleotide sequence ID" value="NZ_JAMTCV010000003.1"/>
</dbReference>
<feature type="region of interest" description="Disordered" evidence="1">
    <location>
        <begin position="35"/>
        <end position="70"/>
    </location>
</feature>
<sequence length="70" mass="7198">MSLGRLRVSARSRNRLIAGGLAALAGGVAWLVRSKRPLPPQPAPEPPRIGYSRNGSAPTPVAGAGADNSR</sequence>
<dbReference type="AlphaFoldDB" id="A0A285LS74"/>
<feature type="compositionally biased region" description="Pro residues" evidence="1">
    <location>
        <begin position="37"/>
        <end position="47"/>
    </location>
</feature>
<protein>
    <submittedName>
        <fullName evidence="2">Uncharacterized protein</fullName>
    </submittedName>
</protein>
<evidence type="ECO:0000313" key="3">
    <source>
        <dbReference type="Proteomes" id="UP000219565"/>
    </source>
</evidence>
<accession>A0A285LS74</accession>
<keyword evidence="3" id="KW-1185">Reference proteome</keyword>
<evidence type="ECO:0000313" key="2">
    <source>
        <dbReference type="EMBL" id="SNY87303.1"/>
    </source>
</evidence>
<reference evidence="2 3" key="1">
    <citation type="submission" date="2017-09" db="EMBL/GenBank/DDBJ databases">
        <authorList>
            <person name="Ehlers B."/>
            <person name="Leendertz F.H."/>
        </authorList>
    </citation>
    <scope>NUCLEOTIDE SEQUENCE [LARGE SCALE GENOMIC DNA]</scope>
    <source>
        <strain evidence="2 3">DSM 45537</strain>
    </source>
</reference>
<proteinExistence type="predicted"/>
<name>A0A285LS74_9NOCA</name>
<evidence type="ECO:0000256" key="1">
    <source>
        <dbReference type="SAM" id="MobiDB-lite"/>
    </source>
</evidence>
<organism evidence="2 3">
    <name type="scientific">Nocardia amikacinitolerans</name>
    <dbReference type="NCBI Taxonomy" id="756689"/>
    <lineage>
        <taxon>Bacteria</taxon>
        <taxon>Bacillati</taxon>
        <taxon>Actinomycetota</taxon>
        <taxon>Actinomycetes</taxon>
        <taxon>Mycobacteriales</taxon>
        <taxon>Nocardiaceae</taxon>
        <taxon>Nocardia</taxon>
    </lineage>
</organism>